<sequence length="96" mass="11445">MIQEKITAFLFNHKKYKFEKFGLTLVFWFIALFLLSLMSFSEIFKFWFAPVLATLFVLSIVKILWYNKTNNIKPTVIDMITPFFLILVLIGCFYID</sequence>
<reference evidence="2 3" key="1">
    <citation type="submission" date="2022-04" db="EMBL/GenBank/DDBJ databases">
        <title>Gracilibacillus sp. isolated from saltern.</title>
        <authorList>
            <person name="Won M."/>
            <person name="Lee C.-M."/>
            <person name="Woen H.-Y."/>
            <person name="Kwon S.-W."/>
        </authorList>
    </citation>
    <scope>NUCLEOTIDE SEQUENCE [LARGE SCALE GENOMIC DNA]</scope>
    <source>
        <strain evidence="2 3">SSPM10-3</strain>
    </source>
</reference>
<dbReference type="EMBL" id="CP095071">
    <property type="protein sequence ID" value="UOQ87290.1"/>
    <property type="molecule type" value="Genomic_DNA"/>
</dbReference>
<proteinExistence type="predicted"/>
<keyword evidence="1" id="KW-1133">Transmembrane helix</keyword>
<keyword evidence="1" id="KW-0472">Membrane</keyword>
<evidence type="ECO:0000256" key="1">
    <source>
        <dbReference type="SAM" id="Phobius"/>
    </source>
</evidence>
<keyword evidence="3" id="KW-1185">Reference proteome</keyword>
<gene>
    <name evidence="2" type="ORF">MUN87_10560</name>
</gene>
<accession>A0ABY4GTI0</accession>
<feature type="transmembrane region" description="Helical" evidence="1">
    <location>
        <begin position="21"/>
        <end position="40"/>
    </location>
</feature>
<evidence type="ECO:0000313" key="3">
    <source>
        <dbReference type="Proteomes" id="UP000831537"/>
    </source>
</evidence>
<feature type="transmembrane region" description="Helical" evidence="1">
    <location>
        <begin position="77"/>
        <end position="95"/>
    </location>
</feature>
<dbReference type="Proteomes" id="UP000831537">
    <property type="component" value="Chromosome"/>
</dbReference>
<organism evidence="2 3">
    <name type="scientific">Gracilibacillus salinarum</name>
    <dbReference type="NCBI Taxonomy" id="2932255"/>
    <lineage>
        <taxon>Bacteria</taxon>
        <taxon>Bacillati</taxon>
        <taxon>Bacillota</taxon>
        <taxon>Bacilli</taxon>
        <taxon>Bacillales</taxon>
        <taxon>Bacillaceae</taxon>
        <taxon>Gracilibacillus</taxon>
    </lineage>
</organism>
<protein>
    <submittedName>
        <fullName evidence="2">Uncharacterized protein</fullName>
    </submittedName>
</protein>
<feature type="transmembrane region" description="Helical" evidence="1">
    <location>
        <begin position="46"/>
        <end position="65"/>
    </location>
</feature>
<name>A0ABY4GTI0_9BACI</name>
<evidence type="ECO:0000313" key="2">
    <source>
        <dbReference type="EMBL" id="UOQ87290.1"/>
    </source>
</evidence>
<dbReference type="RefSeq" id="WP_244747728.1">
    <property type="nucleotide sequence ID" value="NZ_CP095071.1"/>
</dbReference>
<keyword evidence="1" id="KW-0812">Transmembrane</keyword>